<dbReference type="EMBL" id="KP795532">
    <property type="protein sequence ID" value="AKN37313.1"/>
    <property type="molecule type" value="Genomic_DNA"/>
</dbReference>
<evidence type="ECO:0000313" key="1">
    <source>
        <dbReference type="EMBL" id="AKN37313.1"/>
    </source>
</evidence>
<evidence type="ECO:0008006" key="2">
    <source>
        <dbReference type="Google" id="ProtNLM"/>
    </source>
</evidence>
<dbReference type="AlphaFoldDB" id="A0A0H3ZM44"/>
<reference evidence="1" key="1">
    <citation type="journal article" date="2015" name="MBio">
        <title>Eco-Evolutionary Dynamics of Episomes among Ecologically Cohesive Bacterial Populations.</title>
        <authorList>
            <person name="Xue H."/>
            <person name="Cordero O.X."/>
            <person name="Camas F.M."/>
            <person name="Trimble W."/>
            <person name="Meyer F."/>
            <person name="Guglielmini J."/>
            <person name="Rocha E.P."/>
            <person name="Polz M.F."/>
        </authorList>
    </citation>
    <scope>NUCLEOTIDE SEQUENCE</scope>
    <source>
        <strain evidence="1">1F_97</strain>
    </source>
</reference>
<sequence length="96" mass="10839">MTYPAETKEVTLEYPIHVAGKEYKTLTMRRPKVRDQLIADKQNNTAADKEVHLLSLLAGVDTSVIQELDMTDYEEVQNTYKGFTKKSSAKKTSSAE</sequence>
<name>A0A0H3ZM44_9VIBR</name>
<organism evidence="1">
    <name type="scientific">Vibrio sp. 1F_97</name>
    <dbReference type="NCBI Taxonomy" id="1652827"/>
    <lineage>
        <taxon>Bacteria</taxon>
        <taxon>Pseudomonadati</taxon>
        <taxon>Pseudomonadota</taxon>
        <taxon>Gammaproteobacteria</taxon>
        <taxon>Vibrionales</taxon>
        <taxon>Vibrionaceae</taxon>
        <taxon>Vibrio</taxon>
    </lineage>
</organism>
<dbReference type="InterPro" id="IPR019289">
    <property type="entry name" value="Phage_tail_E/E"/>
</dbReference>
<dbReference type="Pfam" id="PF10109">
    <property type="entry name" value="Phage_TAC_7"/>
    <property type="match status" value="1"/>
</dbReference>
<proteinExistence type="predicted"/>
<accession>A0A0H3ZM44</accession>
<protein>
    <recommendedName>
        <fullName evidence="2">Phage tail assembly protein</fullName>
    </recommendedName>
</protein>